<dbReference type="InterPro" id="IPR011990">
    <property type="entry name" value="TPR-like_helical_dom_sf"/>
</dbReference>
<dbReference type="SUPFAM" id="SSF48452">
    <property type="entry name" value="TPR-like"/>
    <property type="match status" value="1"/>
</dbReference>
<evidence type="ECO:0000256" key="1">
    <source>
        <dbReference type="SAM" id="SignalP"/>
    </source>
</evidence>
<keyword evidence="1" id="KW-0732">Signal</keyword>
<dbReference type="EMBL" id="CP027668">
    <property type="protein sequence ID" value="AVO44883.1"/>
    <property type="molecule type" value="Genomic_DNA"/>
</dbReference>
<reference evidence="2 3" key="1">
    <citation type="submission" date="2018-03" db="EMBL/GenBank/DDBJ databases">
        <title>Genome sequencing of Phreatobacter sp.</title>
        <authorList>
            <person name="Kim S.-J."/>
            <person name="Heo J."/>
            <person name="Kwon S.-W."/>
        </authorList>
    </citation>
    <scope>NUCLEOTIDE SEQUENCE [LARGE SCALE GENOMIC DNA]</scope>
    <source>
        <strain evidence="2 3">S-12</strain>
    </source>
</reference>
<dbReference type="AlphaFoldDB" id="A0A2S0NAD3"/>
<proteinExistence type="predicted"/>
<evidence type="ECO:0000313" key="3">
    <source>
        <dbReference type="Proteomes" id="UP000237889"/>
    </source>
</evidence>
<evidence type="ECO:0008006" key="4">
    <source>
        <dbReference type="Google" id="ProtNLM"/>
    </source>
</evidence>
<name>A0A2S0NAD3_9HYPH</name>
<sequence>MRFVTTCNRSRLLAALVALCLAAFATCAEARTTAVLVQGLTQAQVLYRAATTSLRNGRAEEAEAALKALIALWDETAAATTADPPPVTSRISLFAEVMEGGRARLRRAAEVLAQGRQDSALEELSPLKREWIGLRRSIGLYGLVECLDESSEAAEALMVHRRQPADLTRGETRGDIIAKAAVYRFALRRCEPFAALDPAGNGEFRRQAEAIGAAIDVIDSALRLRDPALLERVLGDLKTFDTQLSQRFGG</sequence>
<accession>A0A2S0NAD3</accession>
<gene>
    <name evidence="2" type="ORF">C6569_07305</name>
</gene>
<feature type="signal peptide" evidence="1">
    <location>
        <begin position="1"/>
        <end position="30"/>
    </location>
</feature>
<dbReference type="KEGG" id="phr:C6569_07305"/>
<keyword evidence="3" id="KW-1185">Reference proteome</keyword>
<feature type="chain" id="PRO_5015738707" description="NarX-like N-terminal domain-containing protein" evidence="1">
    <location>
        <begin position="31"/>
        <end position="250"/>
    </location>
</feature>
<dbReference type="Proteomes" id="UP000237889">
    <property type="component" value="Chromosome"/>
</dbReference>
<organism evidence="2 3">
    <name type="scientific">Phreatobacter cathodiphilus</name>
    <dbReference type="NCBI Taxonomy" id="1868589"/>
    <lineage>
        <taxon>Bacteria</taxon>
        <taxon>Pseudomonadati</taxon>
        <taxon>Pseudomonadota</taxon>
        <taxon>Alphaproteobacteria</taxon>
        <taxon>Hyphomicrobiales</taxon>
        <taxon>Phreatobacteraceae</taxon>
        <taxon>Phreatobacter</taxon>
    </lineage>
</organism>
<protein>
    <recommendedName>
        <fullName evidence="4">NarX-like N-terminal domain-containing protein</fullName>
    </recommendedName>
</protein>
<evidence type="ECO:0000313" key="2">
    <source>
        <dbReference type="EMBL" id="AVO44883.1"/>
    </source>
</evidence>